<evidence type="ECO:0000313" key="3">
    <source>
        <dbReference type="Proteomes" id="UP000593571"/>
    </source>
</evidence>
<feature type="compositionally biased region" description="Polar residues" evidence="1">
    <location>
        <begin position="102"/>
        <end position="112"/>
    </location>
</feature>
<sequence length="124" mass="13050">MNIYFFCRLLQQNLNELLGHICEASVSTPPGLSLAYFGPVSVPIALPHWGSGSLRQHKETLGTGHVGATRKSQRSLSLLSASSTSPWLSVAETTTERGKAGSGSQSMATADQATRGRPPGSSLP</sequence>
<name>A0A7J8H2P0_ROUAE</name>
<feature type="region of interest" description="Disordered" evidence="1">
    <location>
        <begin position="64"/>
        <end position="124"/>
    </location>
</feature>
<dbReference type="Proteomes" id="UP000593571">
    <property type="component" value="Unassembled WGS sequence"/>
</dbReference>
<feature type="compositionally biased region" description="Low complexity" evidence="1">
    <location>
        <begin position="74"/>
        <end position="89"/>
    </location>
</feature>
<protein>
    <submittedName>
        <fullName evidence="2">Uncharacterized protein</fullName>
    </submittedName>
</protein>
<gene>
    <name evidence="2" type="ORF">HJG63_011355</name>
</gene>
<comment type="caution">
    <text evidence="2">The sequence shown here is derived from an EMBL/GenBank/DDBJ whole genome shotgun (WGS) entry which is preliminary data.</text>
</comment>
<evidence type="ECO:0000256" key="1">
    <source>
        <dbReference type="SAM" id="MobiDB-lite"/>
    </source>
</evidence>
<evidence type="ECO:0000313" key="2">
    <source>
        <dbReference type="EMBL" id="KAF6466022.1"/>
    </source>
</evidence>
<organism evidence="2 3">
    <name type="scientific">Rousettus aegyptiacus</name>
    <name type="common">Egyptian fruit bat</name>
    <name type="synonym">Pteropus aegyptiacus</name>
    <dbReference type="NCBI Taxonomy" id="9407"/>
    <lineage>
        <taxon>Eukaryota</taxon>
        <taxon>Metazoa</taxon>
        <taxon>Chordata</taxon>
        <taxon>Craniata</taxon>
        <taxon>Vertebrata</taxon>
        <taxon>Euteleostomi</taxon>
        <taxon>Mammalia</taxon>
        <taxon>Eutheria</taxon>
        <taxon>Laurasiatheria</taxon>
        <taxon>Chiroptera</taxon>
        <taxon>Yinpterochiroptera</taxon>
        <taxon>Pteropodoidea</taxon>
        <taxon>Pteropodidae</taxon>
        <taxon>Rousettinae</taxon>
        <taxon>Rousettus</taxon>
    </lineage>
</organism>
<reference evidence="2 3" key="1">
    <citation type="journal article" date="2020" name="Nature">
        <title>Six reference-quality genomes reveal evolution of bat adaptations.</title>
        <authorList>
            <person name="Jebb D."/>
            <person name="Huang Z."/>
            <person name="Pippel M."/>
            <person name="Hughes G.M."/>
            <person name="Lavrichenko K."/>
            <person name="Devanna P."/>
            <person name="Winkler S."/>
            <person name="Jermiin L.S."/>
            <person name="Skirmuntt E.C."/>
            <person name="Katzourakis A."/>
            <person name="Burkitt-Gray L."/>
            <person name="Ray D.A."/>
            <person name="Sullivan K.A.M."/>
            <person name="Roscito J.G."/>
            <person name="Kirilenko B.M."/>
            <person name="Davalos L.M."/>
            <person name="Corthals A.P."/>
            <person name="Power M.L."/>
            <person name="Jones G."/>
            <person name="Ransome R.D."/>
            <person name="Dechmann D.K.N."/>
            <person name="Locatelli A.G."/>
            <person name="Puechmaille S.J."/>
            <person name="Fedrigo O."/>
            <person name="Jarvis E.D."/>
            <person name="Hiller M."/>
            <person name="Vernes S.C."/>
            <person name="Myers E.W."/>
            <person name="Teeling E.C."/>
        </authorList>
    </citation>
    <scope>NUCLEOTIDE SEQUENCE [LARGE SCALE GENOMIC DNA]</scope>
    <source>
        <strain evidence="2">MRouAeg1</strain>
        <tissue evidence="2">Muscle</tissue>
    </source>
</reference>
<keyword evidence="3" id="KW-1185">Reference proteome</keyword>
<proteinExistence type="predicted"/>
<accession>A0A7J8H2P0</accession>
<dbReference type="EMBL" id="JACASE010000005">
    <property type="protein sequence ID" value="KAF6466022.1"/>
    <property type="molecule type" value="Genomic_DNA"/>
</dbReference>
<dbReference type="AlphaFoldDB" id="A0A7J8H2P0"/>